<accession>A0A9D4P9P2</accession>
<feature type="domain" description="CCHC-type" evidence="3">
    <location>
        <begin position="240"/>
        <end position="255"/>
    </location>
</feature>
<protein>
    <recommendedName>
        <fullName evidence="3">CCHC-type domain-containing protein</fullName>
    </recommendedName>
</protein>
<feature type="compositionally biased region" description="Low complexity" evidence="2">
    <location>
        <begin position="331"/>
        <end position="375"/>
    </location>
</feature>
<proteinExistence type="predicted"/>
<dbReference type="PROSITE" id="PS50158">
    <property type="entry name" value="ZF_CCHC"/>
    <property type="match status" value="1"/>
</dbReference>
<feature type="compositionally biased region" description="Polar residues" evidence="2">
    <location>
        <begin position="34"/>
        <end position="45"/>
    </location>
</feature>
<feature type="region of interest" description="Disordered" evidence="2">
    <location>
        <begin position="1"/>
        <end position="66"/>
    </location>
</feature>
<gene>
    <name evidence="4" type="ORF">HPB52_001826</name>
</gene>
<reference evidence="4" key="1">
    <citation type="journal article" date="2020" name="Cell">
        <title>Large-Scale Comparative Analyses of Tick Genomes Elucidate Their Genetic Diversity and Vector Capacities.</title>
        <authorList>
            <consortium name="Tick Genome and Microbiome Consortium (TIGMIC)"/>
            <person name="Jia N."/>
            <person name="Wang J."/>
            <person name="Shi W."/>
            <person name="Du L."/>
            <person name="Sun Y."/>
            <person name="Zhan W."/>
            <person name="Jiang J.F."/>
            <person name="Wang Q."/>
            <person name="Zhang B."/>
            <person name="Ji P."/>
            <person name="Bell-Sakyi L."/>
            <person name="Cui X.M."/>
            <person name="Yuan T.T."/>
            <person name="Jiang B.G."/>
            <person name="Yang W.F."/>
            <person name="Lam T.T."/>
            <person name="Chang Q.C."/>
            <person name="Ding S.J."/>
            <person name="Wang X.J."/>
            <person name="Zhu J.G."/>
            <person name="Ruan X.D."/>
            <person name="Zhao L."/>
            <person name="Wei J.T."/>
            <person name="Ye R.Z."/>
            <person name="Que T.C."/>
            <person name="Du C.H."/>
            <person name="Zhou Y.H."/>
            <person name="Cheng J.X."/>
            <person name="Dai P.F."/>
            <person name="Guo W.B."/>
            <person name="Han X.H."/>
            <person name="Huang E.J."/>
            <person name="Li L.F."/>
            <person name="Wei W."/>
            <person name="Gao Y.C."/>
            <person name="Liu J.Z."/>
            <person name="Shao H.Z."/>
            <person name="Wang X."/>
            <person name="Wang C.C."/>
            <person name="Yang T.C."/>
            <person name="Huo Q.B."/>
            <person name="Li W."/>
            <person name="Chen H.Y."/>
            <person name="Chen S.E."/>
            <person name="Zhou L.G."/>
            <person name="Ni X.B."/>
            <person name="Tian J.H."/>
            <person name="Sheng Y."/>
            <person name="Liu T."/>
            <person name="Pan Y.S."/>
            <person name="Xia L.Y."/>
            <person name="Li J."/>
            <person name="Zhao F."/>
            <person name="Cao W.C."/>
        </authorList>
    </citation>
    <scope>NUCLEOTIDE SEQUENCE</scope>
    <source>
        <strain evidence="4">Rsan-2018</strain>
    </source>
</reference>
<dbReference type="Proteomes" id="UP000821837">
    <property type="component" value="Unassembled WGS sequence"/>
</dbReference>
<keyword evidence="5" id="KW-1185">Reference proteome</keyword>
<evidence type="ECO:0000256" key="2">
    <source>
        <dbReference type="SAM" id="MobiDB-lite"/>
    </source>
</evidence>
<keyword evidence="1" id="KW-0479">Metal-binding</keyword>
<evidence type="ECO:0000313" key="4">
    <source>
        <dbReference type="EMBL" id="KAH7934884.1"/>
    </source>
</evidence>
<keyword evidence="1" id="KW-0862">Zinc</keyword>
<feature type="region of interest" description="Disordered" evidence="2">
    <location>
        <begin position="325"/>
        <end position="421"/>
    </location>
</feature>
<reference evidence="4" key="2">
    <citation type="submission" date="2021-09" db="EMBL/GenBank/DDBJ databases">
        <authorList>
            <person name="Jia N."/>
            <person name="Wang J."/>
            <person name="Shi W."/>
            <person name="Du L."/>
            <person name="Sun Y."/>
            <person name="Zhan W."/>
            <person name="Jiang J."/>
            <person name="Wang Q."/>
            <person name="Zhang B."/>
            <person name="Ji P."/>
            <person name="Sakyi L.B."/>
            <person name="Cui X."/>
            <person name="Yuan T."/>
            <person name="Jiang B."/>
            <person name="Yang W."/>
            <person name="Lam T.T.-Y."/>
            <person name="Chang Q."/>
            <person name="Ding S."/>
            <person name="Wang X."/>
            <person name="Zhu J."/>
            <person name="Ruan X."/>
            <person name="Zhao L."/>
            <person name="Wei J."/>
            <person name="Que T."/>
            <person name="Du C."/>
            <person name="Cheng J."/>
            <person name="Dai P."/>
            <person name="Han X."/>
            <person name="Huang E."/>
            <person name="Gao Y."/>
            <person name="Liu J."/>
            <person name="Shao H."/>
            <person name="Ye R."/>
            <person name="Li L."/>
            <person name="Wei W."/>
            <person name="Wang X."/>
            <person name="Wang C."/>
            <person name="Huo Q."/>
            <person name="Li W."/>
            <person name="Guo W."/>
            <person name="Chen H."/>
            <person name="Chen S."/>
            <person name="Zhou L."/>
            <person name="Zhou L."/>
            <person name="Ni X."/>
            <person name="Tian J."/>
            <person name="Zhou Y."/>
            <person name="Sheng Y."/>
            <person name="Liu T."/>
            <person name="Pan Y."/>
            <person name="Xia L."/>
            <person name="Li J."/>
            <person name="Zhao F."/>
            <person name="Cao W."/>
        </authorList>
    </citation>
    <scope>NUCLEOTIDE SEQUENCE</scope>
    <source>
        <strain evidence="4">Rsan-2018</strain>
        <tissue evidence="4">Larvae</tissue>
    </source>
</reference>
<dbReference type="GO" id="GO:0008270">
    <property type="term" value="F:zinc ion binding"/>
    <property type="evidence" value="ECO:0007669"/>
    <property type="project" value="UniProtKB-KW"/>
</dbReference>
<keyword evidence="1" id="KW-0863">Zinc-finger</keyword>
<name>A0A9D4P9P2_RHISA</name>
<dbReference type="InterPro" id="IPR001878">
    <property type="entry name" value="Znf_CCHC"/>
</dbReference>
<feature type="compositionally biased region" description="Polar residues" evidence="2">
    <location>
        <begin position="457"/>
        <end position="469"/>
    </location>
</feature>
<feature type="region of interest" description="Disordered" evidence="2">
    <location>
        <begin position="457"/>
        <end position="493"/>
    </location>
</feature>
<evidence type="ECO:0000313" key="5">
    <source>
        <dbReference type="Proteomes" id="UP000821837"/>
    </source>
</evidence>
<evidence type="ECO:0000256" key="1">
    <source>
        <dbReference type="PROSITE-ProRule" id="PRU00047"/>
    </source>
</evidence>
<dbReference type="EMBL" id="JABSTV010001255">
    <property type="protein sequence ID" value="KAH7934884.1"/>
    <property type="molecule type" value="Genomic_DNA"/>
</dbReference>
<evidence type="ECO:0000259" key="3">
    <source>
        <dbReference type="PROSITE" id="PS50158"/>
    </source>
</evidence>
<dbReference type="GO" id="GO:0003676">
    <property type="term" value="F:nucleic acid binding"/>
    <property type="evidence" value="ECO:0007669"/>
    <property type="project" value="InterPro"/>
</dbReference>
<organism evidence="4 5">
    <name type="scientific">Rhipicephalus sanguineus</name>
    <name type="common">Brown dog tick</name>
    <name type="synonym">Ixodes sanguineus</name>
    <dbReference type="NCBI Taxonomy" id="34632"/>
    <lineage>
        <taxon>Eukaryota</taxon>
        <taxon>Metazoa</taxon>
        <taxon>Ecdysozoa</taxon>
        <taxon>Arthropoda</taxon>
        <taxon>Chelicerata</taxon>
        <taxon>Arachnida</taxon>
        <taxon>Acari</taxon>
        <taxon>Parasitiformes</taxon>
        <taxon>Ixodida</taxon>
        <taxon>Ixodoidea</taxon>
        <taxon>Ixodidae</taxon>
        <taxon>Rhipicephalinae</taxon>
        <taxon>Rhipicephalus</taxon>
        <taxon>Rhipicephalus</taxon>
    </lineage>
</organism>
<comment type="caution">
    <text evidence="4">The sequence shown here is derived from an EMBL/GenBank/DDBJ whole genome shotgun (WGS) entry which is preliminary data.</text>
</comment>
<dbReference type="AlphaFoldDB" id="A0A9D4P9P2"/>
<sequence length="594" mass="65067">MEVQVEGTEMSPTEISEEAGWCTIAPRERHSSQGKHANPNTSAASQAGVGGTNKAQRDPRAHKQQVLKAGKMPALPRDHHKVVIRPRGGLNVAAVGIVRLASALYRAASVSPQDATEDIICPNMQQNIIVVSTPHSSSAERYRRLASFTLDNHQFEVRAYETAPDYTVKGVVRGIPLEEDANAIHLNIVNKRNPTALAAKRLSSTTSVIIAFDRGRVPTWVYYGGAMIRCTLYRKQIDVCHQCGRVGHRMDVCPNPQDHVCRGCGASNPDPNHECTPACRLCGGAHPTADKACKARFKTPYLDKKRRGDRRRAAAEAALELQQQNYDGEFAPASSSSSRSLSRARSAGSRPHQQSQSRSRSRSRTPGTSHGRSSSQRPKQAGHQDADLPDKVSFADAVKGTPRREAKGATASEPSNKRDPRDVALEAVQRENAHLRTVVQQLTQEIRQIKLSMAQSSIPKPTSLQTPVANGNDRDAPLAKKRAAASSKPERHDKLEATVRDCRKEQVTECEWRKEQEEMRKLLADIQSAIRNIGVAVNNLTARTDRVESHIDRIETHIGLRPGTSMISTAGPNVIHNSAISDSAHAQHYDGPPH</sequence>